<evidence type="ECO:0000313" key="5">
    <source>
        <dbReference type="EMBL" id="GAU96692.1"/>
    </source>
</evidence>
<dbReference type="EMBL" id="BDGG01000003">
    <property type="protein sequence ID" value="GAU96692.1"/>
    <property type="molecule type" value="Genomic_DNA"/>
</dbReference>
<evidence type="ECO:0000313" key="6">
    <source>
        <dbReference type="Proteomes" id="UP000186922"/>
    </source>
</evidence>
<evidence type="ECO:0000256" key="2">
    <source>
        <dbReference type="ARBA" id="ARBA00022692"/>
    </source>
</evidence>
<gene>
    <name evidence="5" type="primary">RvY_08100-1</name>
    <name evidence="5" type="synonym">RvY_08100.1</name>
    <name evidence="5" type="ORF">RvY_08100</name>
</gene>
<proteinExistence type="predicted"/>
<keyword evidence="4" id="KW-0472">Membrane</keyword>
<comment type="subcellular location">
    <subcellularLocation>
        <location evidence="1">Membrane</location>
        <topology evidence="1">Multi-pass membrane protein</topology>
    </subcellularLocation>
</comment>
<accession>A0A1D1V9E9</accession>
<keyword evidence="3" id="KW-1133">Transmembrane helix</keyword>
<dbReference type="InterPro" id="IPR027469">
    <property type="entry name" value="Cation_efflux_TMD_sf"/>
</dbReference>
<organism evidence="5 6">
    <name type="scientific">Ramazzottius varieornatus</name>
    <name type="common">Water bear</name>
    <name type="synonym">Tardigrade</name>
    <dbReference type="NCBI Taxonomy" id="947166"/>
    <lineage>
        <taxon>Eukaryota</taxon>
        <taxon>Metazoa</taxon>
        <taxon>Ecdysozoa</taxon>
        <taxon>Tardigrada</taxon>
        <taxon>Eutardigrada</taxon>
        <taxon>Parachela</taxon>
        <taxon>Hypsibioidea</taxon>
        <taxon>Ramazzottiidae</taxon>
        <taxon>Ramazzottius</taxon>
    </lineage>
</organism>
<sequence length="49" mass="5351">MNNGVRANSLALMSNAFHEFCDCMGVLIGWIASGIIQADWGPNIKYTYG</sequence>
<evidence type="ECO:0000256" key="1">
    <source>
        <dbReference type="ARBA" id="ARBA00004141"/>
    </source>
</evidence>
<dbReference type="Gene3D" id="1.20.1510.10">
    <property type="entry name" value="Cation efflux protein transmembrane domain"/>
    <property type="match status" value="1"/>
</dbReference>
<keyword evidence="6" id="KW-1185">Reference proteome</keyword>
<keyword evidence="2" id="KW-0812">Transmembrane</keyword>
<dbReference type="SUPFAM" id="SSF161111">
    <property type="entry name" value="Cation efflux protein transmembrane domain-like"/>
    <property type="match status" value="1"/>
</dbReference>
<dbReference type="GO" id="GO:0016020">
    <property type="term" value="C:membrane"/>
    <property type="evidence" value="ECO:0007669"/>
    <property type="project" value="UniProtKB-SubCell"/>
</dbReference>
<reference evidence="5 6" key="1">
    <citation type="journal article" date="2016" name="Nat. Commun.">
        <title>Extremotolerant tardigrade genome and improved radiotolerance of human cultured cells by tardigrade-unique protein.</title>
        <authorList>
            <person name="Hashimoto T."/>
            <person name="Horikawa D.D."/>
            <person name="Saito Y."/>
            <person name="Kuwahara H."/>
            <person name="Kozuka-Hata H."/>
            <person name="Shin-I T."/>
            <person name="Minakuchi Y."/>
            <person name="Ohishi K."/>
            <person name="Motoyama A."/>
            <person name="Aizu T."/>
            <person name="Enomoto A."/>
            <person name="Kondo K."/>
            <person name="Tanaka S."/>
            <person name="Hara Y."/>
            <person name="Koshikawa S."/>
            <person name="Sagara H."/>
            <person name="Miura T."/>
            <person name="Yokobori S."/>
            <person name="Miyagawa K."/>
            <person name="Suzuki Y."/>
            <person name="Kubo T."/>
            <person name="Oyama M."/>
            <person name="Kohara Y."/>
            <person name="Fujiyama A."/>
            <person name="Arakawa K."/>
            <person name="Katayama T."/>
            <person name="Toyoda A."/>
            <person name="Kunieda T."/>
        </authorList>
    </citation>
    <scope>NUCLEOTIDE SEQUENCE [LARGE SCALE GENOMIC DNA]</scope>
    <source>
        <strain evidence="5 6">YOKOZUNA-1</strain>
    </source>
</reference>
<protein>
    <submittedName>
        <fullName evidence="5">Uncharacterized protein</fullName>
    </submittedName>
</protein>
<dbReference type="AlphaFoldDB" id="A0A1D1V9E9"/>
<evidence type="ECO:0000256" key="3">
    <source>
        <dbReference type="ARBA" id="ARBA00022989"/>
    </source>
</evidence>
<dbReference type="Proteomes" id="UP000186922">
    <property type="component" value="Unassembled WGS sequence"/>
</dbReference>
<name>A0A1D1V9E9_RAMVA</name>
<comment type="caution">
    <text evidence="5">The sequence shown here is derived from an EMBL/GenBank/DDBJ whole genome shotgun (WGS) entry which is preliminary data.</text>
</comment>
<evidence type="ECO:0000256" key="4">
    <source>
        <dbReference type="ARBA" id="ARBA00023136"/>
    </source>
</evidence>